<dbReference type="AlphaFoldDB" id="A0A4C1X8D5"/>
<keyword evidence="2" id="KW-1185">Reference proteome</keyword>
<evidence type="ECO:0000313" key="1">
    <source>
        <dbReference type="EMBL" id="GBP59443.1"/>
    </source>
</evidence>
<proteinExistence type="predicted"/>
<organism evidence="1 2">
    <name type="scientific">Eumeta variegata</name>
    <name type="common">Bagworm moth</name>
    <name type="synonym">Eumeta japonica</name>
    <dbReference type="NCBI Taxonomy" id="151549"/>
    <lineage>
        <taxon>Eukaryota</taxon>
        <taxon>Metazoa</taxon>
        <taxon>Ecdysozoa</taxon>
        <taxon>Arthropoda</taxon>
        <taxon>Hexapoda</taxon>
        <taxon>Insecta</taxon>
        <taxon>Pterygota</taxon>
        <taxon>Neoptera</taxon>
        <taxon>Endopterygota</taxon>
        <taxon>Lepidoptera</taxon>
        <taxon>Glossata</taxon>
        <taxon>Ditrysia</taxon>
        <taxon>Tineoidea</taxon>
        <taxon>Psychidae</taxon>
        <taxon>Oiketicinae</taxon>
        <taxon>Eumeta</taxon>
    </lineage>
</organism>
<gene>
    <name evidence="1" type="ORF">EVAR_80770_1</name>
</gene>
<reference evidence="1 2" key="1">
    <citation type="journal article" date="2019" name="Commun. Biol.">
        <title>The bagworm genome reveals a unique fibroin gene that provides high tensile strength.</title>
        <authorList>
            <person name="Kono N."/>
            <person name="Nakamura H."/>
            <person name="Ohtoshi R."/>
            <person name="Tomita M."/>
            <person name="Numata K."/>
            <person name="Arakawa K."/>
        </authorList>
    </citation>
    <scope>NUCLEOTIDE SEQUENCE [LARGE SCALE GENOMIC DNA]</scope>
</reference>
<comment type="caution">
    <text evidence="1">The sequence shown here is derived from an EMBL/GenBank/DDBJ whole genome shotgun (WGS) entry which is preliminary data.</text>
</comment>
<dbReference type="Proteomes" id="UP000299102">
    <property type="component" value="Unassembled WGS sequence"/>
</dbReference>
<evidence type="ECO:0000313" key="2">
    <source>
        <dbReference type="Proteomes" id="UP000299102"/>
    </source>
</evidence>
<name>A0A4C1X8D5_EUMVA</name>
<protein>
    <submittedName>
        <fullName evidence="1">Uncharacterized protein</fullName>
    </submittedName>
</protein>
<accession>A0A4C1X8D5</accession>
<dbReference type="EMBL" id="BGZK01000761">
    <property type="protein sequence ID" value="GBP59443.1"/>
    <property type="molecule type" value="Genomic_DNA"/>
</dbReference>
<sequence>MSGRMNSGVIPKWLAPGAESPPPPIPSYATYMSNLTPLYGRGRQIPYPYCDSDGLPTFHPLSFISSHNSGSGTAFDFDPIPVALLILILIRVSVSSPVLFLVLDSVPDPVFNSNTAHGSDLYEARINASAQIKCGLYYSIIV</sequence>